<evidence type="ECO:0000313" key="1">
    <source>
        <dbReference type="EMBL" id="XCD04182.1"/>
    </source>
</evidence>
<name>A0AAU8AWR0_9VIRU</name>
<accession>A0AAU8AWR0</accession>
<reference evidence="1" key="1">
    <citation type="submission" date="2024-03" db="EMBL/GenBank/DDBJ databases">
        <title>Diverse circular DNA viruses in blood, oral, and fecal samples of captive lemurs.</title>
        <authorList>
            <person name="Paietta E.N."/>
            <person name="Kraberger S."/>
            <person name="Lund M.C."/>
            <person name="Custer J.M."/>
            <person name="Vargas K.M."/>
            <person name="Ehmke E.E."/>
            <person name="Yoder A.D."/>
            <person name="Varsani A."/>
        </authorList>
    </citation>
    <scope>NUCLEOTIDE SEQUENCE</scope>
    <source>
        <strain evidence="1">Duke_21_102</strain>
    </source>
</reference>
<protein>
    <submittedName>
        <fullName evidence="1">Uncharacterized protein</fullName>
    </submittedName>
</protein>
<dbReference type="EMBL" id="PP511435">
    <property type="protein sequence ID" value="XCD04182.1"/>
    <property type="molecule type" value="Genomic_DNA"/>
</dbReference>
<proteinExistence type="predicted"/>
<organism evidence="1">
    <name type="scientific">Dulem virus 108</name>
    <dbReference type="NCBI Taxonomy" id="3145585"/>
    <lineage>
        <taxon>Viruses</taxon>
        <taxon>Monodnaviria</taxon>
        <taxon>Sangervirae</taxon>
        <taxon>Phixviricota</taxon>
        <taxon>Malgrandaviricetes</taxon>
        <taxon>Petitvirales</taxon>
        <taxon>Microviridae</taxon>
        <taxon>Microvirus</taxon>
    </lineage>
</organism>
<sequence>MARRRRRRRGFLGRSRRRRIRSYRVSRGGIRL</sequence>